<comment type="caution">
    <text evidence="1">The sequence shown here is derived from an EMBL/GenBank/DDBJ whole genome shotgun (WGS) entry which is preliminary data.</text>
</comment>
<protein>
    <submittedName>
        <fullName evidence="1">Uncharacterized protein</fullName>
    </submittedName>
</protein>
<gene>
    <name evidence="1" type="ORF">ZIOFF_053098</name>
</gene>
<dbReference type="EMBL" id="JACMSC010000015">
    <property type="protein sequence ID" value="KAG6484578.1"/>
    <property type="molecule type" value="Genomic_DNA"/>
</dbReference>
<name>A0A8J5KI86_ZINOF</name>
<keyword evidence="2" id="KW-1185">Reference proteome</keyword>
<evidence type="ECO:0000313" key="1">
    <source>
        <dbReference type="EMBL" id="KAG6484578.1"/>
    </source>
</evidence>
<accession>A0A8J5KI86</accession>
<reference evidence="1 2" key="1">
    <citation type="submission" date="2020-08" db="EMBL/GenBank/DDBJ databases">
        <title>Plant Genome Project.</title>
        <authorList>
            <person name="Zhang R.-G."/>
        </authorList>
    </citation>
    <scope>NUCLEOTIDE SEQUENCE [LARGE SCALE GENOMIC DNA]</scope>
    <source>
        <tissue evidence="1">Rhizome</tissue>
    </source>
</reference>
<proteinExistence type="predicted"/>
<organism evidence="1 2">
    <name type="scientific">Zingiber officinale</name>
    <name type="common">Ginger</name>
    <name type="synonym">Amomum zingiber</name>
    <dbReference type="NCBI Taxonomy" id="94328"/>
    <lineage>
        <taxon>Eukaryota</taxon>
        <taxon>Viridiplantae</taxon>
        <taxon>Streptophyta</taxon>
        <taxon>Embryophyta</taxon>
        <taxon>Tracheophyta</taxon>
        <taxon>Spermatophyta</taxon>
        <taxon>Magnoliopsida</taxon>
        <taxon>Liliopsida</taxon>
        <taxon>Zingiberales</taxon>
        <taxon>Zingiberaceae</taxon>
        <taxon>Zingiber</taxon>
    </lineage>
</organism>
<sequence>MIADAAGRSILRSPCLRGAASRSGSVRPSLFRSVPKQRHPSAAVRFHRCPPAARDPFLSFSSLRKINFFRIVKVPRRGELLCGIDVADAQCHGFCVDDVDAHDFAQGLWVAVGRFVL</sequence>
<dbReference type="Proteomes" id="UP000734854">
    <property type="component" value="Unassembled WGS sequence"/>
</dbReference>
<evidence type="ECO:0000313" key="2">
    <source>
        <dbReference type="Proteomes" id="UP000734854"/>
    </source>
</evidence>
<dbReference type="AlphaFoldDB" id="A0A8J5KI86"/>